<evidence type="ECO:0000259" key="1">
    <source>
        <dbReference type="Pfam" id="PF16804"/>
    </source>
</evidence>
<dbReference type="Gene3D" id="1.25.40.750">
    <property type="entry name" value="Domain of unknown function DUF5071"/>
    <property type="match status" value="1"/>
</dbReference>
<proteinExistence type="predicted"/>
<keyword evidence="3" id="KW-1185">Reference proteome</keyword>
<protein>
    <recommendedName>
        <fullName evidence="1">DUF5071 domain-containing protein</fullName>
    </recommendedName>
</protein>
<gene>
    <name evidence="2" type="ORF">SAMN05216192_12525</name>
</gene>
<accession>A0A1G8WWL2</accession>
<evidence type="ECO:0000313" key="3">
    <source>
        <dbReference type="Proteomes" id="UP000199050"/>
    </source>
</evidence>
<feature type="domain" description="DUF5071" evidence="1">
    <location>
        <begin position="1"/>
        <end position="87"/>
    </location>
</feature>
<name>A0A1G8WWL2_9BACL</name>
<reference evidence="3" key="1">
    <citation type="submission" date="2016-10" db="EMBL/GenBank/DDBJ databases">
        <authorList>
            <person name="Varghese N."/>
            <person name="Submissions S."/>
        </authorList>
    </citation>
    <scope>NUCLEOTIDE SEQUENCE [LARGE SCALE GENOMIC DNA]</scope>
    <source>
        <strain evidence="3">CGMCC 1.11012</strain>
    </source>
</reference>
<dbReference type="Pfam" id="PF16804">
    <property type="entry name" value="DUF5071"/>
    <property type="match status" value="1"/>
</dbReference>
<dbReference type="Proteomes" id="UP000199050">
    <property type="component" value="Unassembled WGS sequence"/>
</dbReference>
<sequence>MIPLIPELLEWVQDINWPIAAAVADLLQKYKVHTVPHIEAVFLLRDDSIWIYNILAYLMNEWDSGLVSALSSSILKLAQASDIYEDTDLLAVEILSKHRLITKNAVVILLEIKLSDAEGLLNRFTDDQKALYQSMENERLHLLGTDPAQMMNHLLNYSEVTHRQKWELENLLRRHEEIAATLSRIME</sequence>
<dbReference type="EMBL" id="FNDX01000025">
    <property type="protein sequence ID" value="SDJ82624.1"/>
    <property type="molecule type" value="Genomic_DNA"/>
</dbReference>
<dbReference type="InterPro" id="IPR031837">
    <property type="entry name" value="DUF5071"/>
</dbReference>
<organism evidence="2 3">
    <name type="scientific">Paenibacillus typhae</name>
    <dbReference type="NCBI Taxonomy" id="1174501"/>
    <lineage>
        <taxon>Bacteria</taxon>
        <taxon>Bacillati</taxon>
        <taxon>Bacillota</taxon>
        <taxon>Bacilli</taxon>
        <taxon>Bacillales</taxon>
        <taxon>Paenibacillaceae</taxon>
        <taxon>Paenibacillus</taxon>
    </lineage>
</organism>
<dbReference type="InterPro" id="IPR038692">
    <property type="entry name" value="Cthe_2751_sf"/>
</dbReference>
<dbReference type="AlphaFoldDB" id="A0A1G8WWL2"/>
<evidence type="ECO:0000313" key="2">
    <source>
        <dbReference type="EMBL" id="SDJ82624.1"/>
    </source>
</evidence>